<evidence type="ECO:0000256" key="3">
    <source>
        <dbReference type="ARBA" id="ARBA00022989"/>
    </source>
</evidence>
<evidence type="ECO:0000256" key="4">
    <source>
        <dbReference type="ARBA" id="ARBA00023136"/>
    </source>
</evidence>
<keyword evidence="2 5" id="KW-0812">Transmembrane</keyword>
<feature type="transmembrane region" description="Helical" evidence="5">
    <location>
        <begin position="126"/>
        <end position="146"/>
    </location>
</feature>
<dbReference type="Pfam" id="PF01694">
    <property type="entry name" value="Rhomboid"/>
    <property type="match status" value="1"/>
</dbReference>
<feature type="transmembrane region" description="Helical" evidence="5">
    <location>
        <begin position="198"/>
        <end position="216"/>
    </location>
</feature>
<dbReference type="FunFam" id="1.20.1540.10:FF:000027">
    <property type="entry name" value="Rhomboid family intramembrane serine protease"/>
    <property type="match status" value="1"/>
</dbReference>
<comment type="subcellular location">
    <subcellularLocation>
        <location evidence="1">Membrane</location>
        <topology evidence="1">Multi-pass membrane protein</topology>
    </subcellularLocation>
</comment>
<dbReference type="Gene3D" id="1.20.1540.10">
    <property type="entry name" value="Rhomboid-like"/>
    <property type="match status" value="1"/>
</dbReference>
<feature type="domain" description="Peptidase S54 rhomboid" evidence="6">
    <location>
        <begin position="64"/>
        <end position="215"/>
    </location>
</feature>
<name>A0A5J4KU23_9ZZZZ</name>
<accession>A0A5J4KU23</accession>
<feature type="transmembrane region" description="Helical" evidence="5">
    <location>
        <begin position="101"/>
        <end position="120"/>
    </location>
</feature>
<evidence type="ECO:0000256" key="5">
    <source>
        <dbReference type="SAM" id="Phobius"/>
    </source>
</evidence>
<gene>
    <name evidence="7" type="ORF">A45J_0891</name>
</gene>
<dbReference type="PANTHER" id="PTHR43731">
    <property type="entry name" value="RHOMBOID PROTEASE"/>
    <property type="match status" value="1"/>
</dbReference>
<keyword evidence="4 5" id="KW-0472">Membrane</keyword>
<dbReference type="AlphaFoldDB" id="A0A5J4KU23"/>
<evidence type="ECO:0000256" key="2">
    <source>
        <dbReference type="ARBA" id="ARBA00022692"/>
    </source>
</evidence>
<evidence type="ECO:0000313" key="7">
    <source>
        <dbReference type="EMBL" id="GER93158.1"/>
    </source>
</evidence>
<dbReference type="GO" id="GO:0016020">
    <property type="term" value="C:membrane"/>
    <property type="evidence" value="ECO:0007669"/>
    <property type="project" value="UniProtKB-SubCell"/>
</dbReference>
<evidence type="ECO:0000256" key="1">
    <source>
        <dbReference type="ARBA" id="ARBA00004141"/>
    </source>
</evidence>
<dbReference type="PANTHER" id="PTHR43731:SF26">
    <property type="entry name" value="RHOMBOID-LIKE PROTEIN 10, CHLOROPLASTIC"/>
    <property type="match status" value="1"/>
</dbReference>
<keyword evidence="3 5" id="KW-1133">Transmembrane helix</keyword>
<dbReference type="InterPro" id="IPR035952">
    <property type="entry name" value="Rhomboid-like_sf"/>
</dbReference>
<feature type="transmembrane region" description="Helical" evidence="5">
    <location>
        <begin position="12"/>
        <end position="30"/>
    </location>
</feature>
<feature type="transmembrane region" description="Helical" evidence="5">
    <location>
        <begin position="153"/>
        <end position="178"/>
    </location>
</feature>
<evidence type="ECO:0000259" key="6">
    <source>
        <dbReference type="Pfam" id="PF01694"/>
    </source>
</evidence>
<reference evidence="7" key="1">
    <citation type="submission" date="2019-10" db="EMBL/GenBank/DDBJ databases">
        <title>Metagenomic sequencing of thiosulfate-disproportionating enrichment culture.</title>
        <authorList>
            <person name="Umezawa K."/>
            <person name="Kojima H."/>
            <person name="Fukui M."/>
        </authorList>
    </citation>
    <scope>NUCLEOTIDE SEQUENCE</scope>
    <source>
        <strain evidence="7">45J</strain>
    </source>
</reference>
<dbReference type="EMBL" id="BLAB01000001">
    <property type="protein sequence ID" value="GER93158.1"/>
    <property type="molecule type" value="Genomic_DNA"/>
</dbReference>
<dbReference type="SUPFAM" id="SSF144091">
    <property type="entry name" value="Rhomboid-like"/>
    <property type="match status" value="1"/>
</dbReference>
<keyword evidence="7" id="KW-0378">Hydrolase</keyword>
<proteinExistence type="predicted"/>
<comment type="caution">
    <text evidence="7">The sequence shown here is derived from an EMBL/GenBank/DDBJ whole genome shotgun (WGS) entry which is preliminary data.</text>
</comment>
<protein>
    <submittedName>
        <fullName evidence="7">Rhomboid family intramembrane serine protease</fullName>
    </submittedName>
</protein>
<dbReference type="InterPro" id="IPR050925">
    <property type="entry name" value="Rhomboid_protease_S54"/>
</dbReference>
<dbReference type="GO" id="GO:0006508">
    <property type="term" value="P:proteolysis"/>
    <property type="evidence" value="ECO:0007669"/>
    <property type="project" value="UniProtKB-KW"/>
</dbReference>
<dbReference type="InterPro" id="IPR022764">
    <property type="entry name" value="Peptidase_S54_rhomboid_dom"/>
</dbReference>
<dbReference type="GO" id="GO:0004252">
    <property type="term" value="F:serine-type endopeptidase activity"/>
    <property type="evidence" value="ECO:0007669"/>
    <property type="project" value="InterPro"/>
</dbReference>
<feature type="transmembrane region" description="Helical" evidence="5">
    <location>
        <begin position="64"/>
        <end position="89"/>
    </location>
</feature>
<sequence length="228" mass="25885">MIPYKDDNPTQTFPFVTIGLIVINCLVFIWELTSPISEREIAYFYGAIPYNLISFDTSQPMHPVITVFTSMFLHGGFLHLAGNMLYLWIFGNNIEDSIGHFRFILFYLFSGIVAAYTHAITEPYSTIPMIGASGAVSGVLGAYLLLFPHARVYTILFFGFFWQIVRIPAIIVIGFWILIQIINGILSKGMLNHGGVAWFAHIGGFMAGILTIKFYLPKKRYRRSYLKF</sequence>
<organism evidence="7">
    <name type="scientific">hot springs metagenome</name>
    <dbReference type="NCBI Taxonomy" id="433727"/>
    <lineage>
        <taxon>unclassified sequences</taxon>
        <taxon>metagenomes</taxon>
        <taxon>ecological metagenomes</taxon>
    </lineage>
</organism>
<keyword evidence="7" id="KW-0645">Protease</keyword>